<evidence type="ECO:0000256" key="1">
    <source>
        <dbReference type="SAM" id="MobiDB-lite"/>
    </source>
</evidence>
<reference evidence="2 3" key="1">
    <citation type="journal article" date="2013" name="Int. J. Syst. Evol. Microbiol.">
        <title>Marinoscillum luteum sp. nov., isolated from marine sediment.</title>
        <authorList>
            <person name="Cha I.T."/>
            <person name="Park S.J."/>
            <person name="Kim S.J."/>
            <person name="Kim J.G."/>
            <person name="Jung M.Y."/>
            <person name="Shin K.S."/>
            <person name="Kwon K.K."/>
            <person name="Yang S.H."/>
            <person name="Seo Y.S."/>
            <person name="Rhee S.K."/>
        </authorList>
    </citation>
    <scope>NUCLEOTIDE SEQUENCE [LARGE SCALE GENOMIC DNA]</scope>
    <source>
        <strain evidence="2 3">KCTC 23939</strain>
    </source>
</reference>
<accession>A0ABW7N9J0</accession>
<feature type="region of interest" description="Disordered" evidence="1">
    <location>
        <begin position="186"/>
        <end position="231"/>
    </location>
</feature>
<proteinExistence type="predicted"/>
<protein>
    <submittedName>
        <fullName evidence="2">DUF4290 domain-containing protein</fullName>
    </submittedName>
</protein>
<dbReference type="Proteomes" id="UP001610063">
    <property type="component" value="Unassembled WGS sequence"/>
</dbReference>
<sequence>MSLEYNTQRPHLTLREYGRNVQNLVKHLKATDDKEKRNKYAALIVELMKMINPEFSKDASEYTQKVWDDLFIISKFDLDVESPFPIPESTILDRKPDRMRYQANEIKFRHYGRNIEILINNAIALEDPEEKEAAIVAIGKLMKSFYLTWNRDNIEDEQVLKNIKQLSKDQLDIDIEKVKANGLFDSSERKERSFDNNNRGQHQGQNQNRNRNNNNKGGKRNFSNKRRRNNN</sequence>
<dbReference type="Pfam" id="PF14123">
    <property type="entry name" value="DUF4290"/>
    <property type="match status" value="1"/>
</dbReference>
<dbReference type="EMBL" id="JBIPKE010000017">
    <property type="protein sequence ID" value="MFH6984165.1"/>
    <property type="molecule type" value="Genomic_DNA"/>
</dbReference>
<comment type="caution">
    <text evidence="2">The sequence shown here is derived from an EMBL/GenBank/DDBJ whole genome shotgun (WGS) entry which is preliminary data.</text>
</comment>
<gene>
    <name evidence="2" type="ORF">ACHKAR_11990</name>
</gene>
<evidence type="ECO:0000313" key="3">
    <source>
        <dbReference type="Proteomes" id="UP001610063"/>
    </source>
</evidence>
<name>A0ABW7N9J0_9BACT</name>
<feature type="compositionally biased region" description="Basic residues" evidence="1">
    <location>
        <begin position="217"/>
        <end position="231"/>
    </location>
</feature>
<keyword evidence="3" id="KW-1185">Reference proteome</keyword>
<feature type="compositionally biased region" description="Low complexity" evidence="1">
    <location>
        <begin position="196"/>
        <end position="216"/>
    </location>
</feature>
<evidence type="ECO:0000313" key="2">
    <source>
        <dbReference type="EMBL" id="MFH6984165.1"/>
    </source>
</evidence>
<dbReference type="RefSeq" id="WP_395417574.1">
    <property type="nucleotide sequence ID" value="NZ_JBIPKE010000017.1"/>
</dbReference>
<organism evidence="2 3">
    <name type="scientific">Marinoscillum luteum</name>
    <dbReference type="NCBI Taxonomy" id="861051"/>
    <lineage>
        <taxon>Bacteria</taxon>
        <taxon>Pseudomonadati</taxon>
        <taxon>Bacteroidota</taxon>
        <taxon>Cytophagia</taxon>
        <taxon>Cytophagales</taxon>
        <taxon>Reichenbachiellaceae</taxon>
        <taxon>Marinoscillum</taxon>
    </lineage>
</organism>
<dbReference type="InterPro" id="IPR025632">
    <property type="entry name" value="DUF4290"/>
</dbReference>